<proteinExistence type="predicted"/>
<evidence type="ECO:0000313" key="2">
    <source>
        <dbReference type="Proteomes" id="UP001447188"/>
    </source>
</evidence>
<keyword evidence="2" id="KW-1185">Reference proteome</keyword>
<dbReference type="EMBL" id="JBBBZM010000036">
    <property type="protein sequence ID" value="KAL0637303.1"/>
    <property type="molecule type" value="Genomic_DNA"/>
</dbReference>
<comment type="caution">
    <text evidence="1">The sequence shown here is derived from an EMBL/GenBank/DDBJ whole genome shotgun (WGS) entry which is preliminary data.</text>
</comment>
<evidence type="ECO:0000313" key="1">
    <source>
        <dbReference type="EMBL" id="KAL0637303.1"/>
    </source>
</evidence>
<dbReference type="Proteomes" id="UP001447188">
    <property type="component" value="Unassembled WGS sequence"/>
</dbReference>
<organism evidence="1 2">
    <name type="scientific">Discina gigas</name>
    <dbReference type="NCBI Taxonomy" id="1032678"/>
    <lineage>
        <taxon>Eukaryota</taxon>
        <taxon>Fungi</taxon>
        <taxon>Dikarya</taxon>
        <taxon>Ascomycota</taxon>
        <taxon>Pezizomycotina</taxon>
        <taxon>Pezizomycetes</taxon>
        <taxon>Pezizales</taxon>
        <taxon>Discinaceae</taxon>
        <taxon>Discina</taxon>
    </lineage>
</organism>
<name>A0ABR3GMZ6_9PEZI</name>
<reference evidence="1 2" key="1">
    <citation type="submission" date="2024-02" db="EMBL/GenBank/DDBJ databases">
        <title>Discinaceae phylogenomics.</title>
        <authorList>
            <person name="Dirks A.C."/>
            <person name="James T.Y."/>
        </authorList>
    </citation>
    <scope>NUCLEOTIDE SEQUENCE [LARGE SCALE GENOMIC DNA]</scope>
    <source>
        <strain evidence="1 2">ACD0624</strain>
    </source>
</reference>
<gene>
    <name evidence="1" type="ORF">Q9L58_003636</name>
</gene>
<protein>
    <submittedName>
        <fullName evidence="1">Uncharacterized protein</fullName>
    </submittedName>
</protein>
<sequence length="116" mass="13254">MPWQSKRQRRELIAAAVKPLRDDTITIPREISCDLQHVNTHVGDLTTSLASVQVSMQKLELYSANETKKLAAVVGERKELCQFPEEVCRRDIACQEGDSETRRVYEKNGNTTTEEY</sequence>
<accession>A0ABR3GMZ6</accession>